<evidence type="ECO:0000256" key="3">
    <source>
        <dbReference type="ARBA" id="ARBA00022676"/>
    </source>
</evidence>
<dbReference type="InterPro" id="IPR029993">
    <property type="entry name" value="GAUT"/>
</dbReference>
<dbReference type="EC" id="2.4.1.-" evidence="4"/>
<keyword evidence="3 4" id="KW-0808">Transferase</keyword>
<keyword evidence="4" id="KW-0333">Golgi apparatus</keyword>
<keyword evidence="4" id="KW-0961">Cell wall biogenesis/degradation</keyword>
<keyword evidence="4" id="KW-0472">Membrane</keyword>
<dbReference type="Pfam" id="PF01501">
    <property type="entry name" value="Glyco_transf_8"/>
    <property type="match status" value="1"/>
</dbReference>
<dbReference type="GO" id="GO:0071555">
    <property type="term" value="P:cell wall organization"/>
    <property type="evidence" value="ECO:0007669"/>
    <property type="project" value="UniProtKB-KW"/>
</dbReference>
<dbReference type="AlphaFoldDB" id="A0AAV8EF66"/>
<evidence type="ECO:0000256" key="4">
    <source>
        <dbReference type="RuleBase" id="RU362027"/>
    </source>
</evidence>
<dbReference type="CDD" id="cd06429">
    <property type="entry name" value="GT8_like_1"/>
    <property type="match status" value="1"/>
</dbReference>
<keyword evidence="6" id="KW-1185">Reference proteome</keyword>
<evidence type="ECO:0000256" key="1">
    <source>
        <dbReference type="ARBA" id="ARBA00004877"/>
    </source>
</evidence>
<protein>
    <recommendedName>
        <fullName evidence="4">Hexosyltransferase</fullName>
        <ecNumber evidence="4">2.4.1.-</ecNumber>
    </recommendedName>
</protein>
<dbReference type="EMBL" id="JAMFTS010000003">
    <property type="protein sequence ID" value="KAJ4780080.1"/>
    <property type="molecule type" value="Genomic_DNA"/>
</dbReference>
<dbReference type="Proteomes" id="UP001140206">
    <property type="component" value="Chromosome 3"/>
</dbReference>
<accession>A0AAV8EF66</accession>
<proteinExistence type="inferred from homology"/>
<sequence>MKGGYTAPPLLNGSVTKRPWRGFATAVLVLVLCSLLAPSAFLLGFYNRVPSGYSGEDRVTLESKLGLYKHLKGGRGQNLLKRDQSRVDNLLRKFGPSLKKDIAEKIKVKSNKLANKKSSKSSGSRIKKVAKPEPIATELGNFDTIEIGQPNDTTLTRPTRSFQLHFGSYCLWSAEHKESMKDSLVRRLKDQLFIARAYYPSIVKTKGQEKLSKEVKQSIQEHERMLSEAISDADLPHSSGKTMENMDQTITKAKSCNIECRNFERKLRQLVDLTEEETHFHMRQSAFLYHLGVQTVPKQHHCLILRLTVEYFRNSRTDELEGRRSVFEVETAELQHFVVFSTNVLAVSVTINSTVINLKGSRGAMFHILTDSENFYAMKHFFARNSYKNATVHVLNFEQLKMKHANTQKLFSSEEFRVVNRNNTEYISVFTHSHFLLPEIFPDMEKIVLLDDDLVVQKDLSRLFEIDLEENVVGAVSFCGVRLGQIKGYLNGLDNGANEACLWISGLNVVDLKKWREKNISSAYHELVKKQLQNGKESTEQQWREMSFPLAILSLQDQVHVLEASWIQSGLGHDYTISEGAIQKAATLHYNGNMKPWLDMGIPKYKDYWRRYITHTEQFMDECNVHP</sequence>
<comment type="pathway">
    <text evidence="1 4">Glycan metabolism; pectin biosynthesis.</text>
</comment>
<comment type="subcellular location">
    <subcellularLocation>
        <location evidence="4">Golgi apparatus membrane</location>
        <topology evidence="4">Single-pass type II membrane protein</topology>
    </subcellularLocation>
</comment>
<evidence type="ECO:0000313" key="6">
    <source>
        <dbReference type="Proteomes" id="UP001140206"/>
    </source>
</evidence>
<dbReference type="Gene3D" id="3.90.550.10">
    <property type="entry name" value="Spore Coat Polysaccharide Biosynthesis Protein SpsA, Chain A"/>
    <property type="match status" value="1"/>
</dbReference>
<keyword evidence="3 4" id="KW-0328">Glycosyltransferase</keyword>
<keyword evidence="4" id="KW-0812">Transmembrane</keyword>
<dbReference type="GO" id="GO:0000139">
    <property type="term" value="C:Golgi membrane"/>
    <property type="evidence" value="ECO:0007669"/>
    <property type="project" value="UniProtKB-SubCell"/>
</dbReference>
<organism evidence="5 6">
    <name type="scientific">Rhynchospora pubera</name>
    <dbReference type="NCBI Taxonomy" id="906938"/>
    <lineage>
        <taxon>Eukaryota</taxon>
        <taxon>Viridiplantae</taxon>
        <taxon>Streptophyta</taxon>
        <taxon>Embryophyta</taxon>
        <taxon>Tracheophyta</taxon>
        <taxon>Spermatophyta</taxon>
        <taxon>Magnoliopsida</taxon>
        <taxon>Liliopsida</taxon>
        <taxon>Poales</taxon>
        <taxon>Cyperaceae</taxon>
        <taxon>Cyperoideae</taxon>
        <taxon>Rhynchosporeae</taxon>
        <taxon>Rhynchospora</taxon>
    </lineage>
</organism>
<dbReference type="PANTHER" id="PTHR32116:SF105">
    <property type="entry name" value="HEXOSYLTRANSFERASE"/>
    <property type="match status" value="1"/>
</dbReference>
<comment type="caution">
    <text evidence="5">The sequence shown here is derived from an EMBL/GenBank/DDBJ whole genome shotgun (WGS) entry which is preliminary data.</text>
</comment>
<feature type="transmembrane region" description="Helical" evidence="4">
    <location>
        <begin position="20"/>
        <end position="46"/>
    </location>
</feature>
<keyword evidence="4" id="KW-1133">Transmembrane helix</keyword>
<dbReference type="GO" id="GO:0047262">
    <property type="term" value="F:polygalacturonate 4-alpha-galacturonosyltransferase activity"/>
    <property type="evidence" value="ECO:0007669"/>
    <property type="project" value="InterPro"/>
</dbReference>
<name>A0AAV8EF66_9POAL</name>
<dbReference type="InterPro" id="IPR029044">
    <property type="entry name" value="Nucleotide-diphossugar_trans"/>
</dbReference>
<dbReference type="PANTHER" id="PTHR32116">
    <property type="entry name" value="GALACTURONOSYLTRANSFERASE 4-RELATED"/>
    <property type="match status" value="1"/>
</dbReference>
<reference evidence="5" key="1">
    <citation type="submission" date="2022-08" db="EMBL/GenBank/DDBJ databases">
        <authorList>
            <person name="Marques A."/>
        </authorList>
    </citation>
    <scope>NUCLEOTIDE SEQUENCE</scope>
    <source>
        <strain evidence="5">RhyPub2mFocal</strain>
        <tissue evidence="5">Leaves</tissue>
    </source>
</reference>
<gene>
    <name evidence="5" type="ORF">LUZ62_064337</name>
</gene>
<dbReference type="InterPro" id="IPR002495">
    <property type="entry name" value="Glyco_trans_8"/>
</dbReference>
<evidence type="ECO:0000313" key="5">
    <source>
        <dbReference type="EMBL" id="KAJ4780080.1"/>
    </source>
</evidence>
<evidence type="ECO:0000256" key="2">
    <source>
        <dbReference type="ARBA" id="ARBA00006351"/>
    </source>
</evidence>
<dbReference type="SUPFAM" id="SSF53448">
    <property type="entry name" value="Nucleotide-diphospho-sugar transferases"/>
    <property type="match status" value="1"/>
</dbReference>
<comment type="similarity">
    <text evidence="2 4">Belongs to the glycosyltransferase 8 family.</text>
</comment>
<dbReference type="Pfam" id="PF25557">
    <property type="entry name" value="GAUT_1"/>
    <property type="match status" value="1"/>
</dbReference>